<evidence type="ECO:0000313" key="8">
    <source>
        <dbReference type="EMBL" id="CAF0744211.1"/>
    </source>
</evidence>
<evidence type="ECO:0000256" key="1">
    <source>
        <dbReference type="ARBA" id="ARBA00004236"/>
    </source>
</evidence>
<organism evidence="8 9">
    <name type="scientific">Rotaria sordida</name>
    <dbReference type="NCBI Taxonomy" id="392033"/>
    <lineage>
        <taxon>Eukaryota</taxon>
        <taxon>Metazoa</taxon>
        <taxon>Spiralia</taxon>
        <taxon>Gnathifera</taxon>
        <taxon>Rotifera</taxon>
        <taxon>Eurotatoria</taxon>
        <taxon>Bdelloidea</taxon>
        <taxon>Philodinida</taxon>
        <taxon>Philodinidae</taxon>
        <taxon>Rotaria</taxon>
    </lineage>
</organism>
<proteinExistence type="inferred from homology"/>
<evidence type="ECO:0000256" key="5">
    <source>
        <dbReference type="ARBA" id="ARBA00023136"/>
    </source>
</evidence>
<evidence type="ECO:0000256" key="7">
    <source>
        <dbReference type="SAM" id="MobiDB-lite"/>
    </source>
</evidence>
<comment type="caution">
    <text evidence="8">The sequence shown here is derived from an EMBL/GenBank/DDBJ whole genome shotgun (WGS) entry which is preliminary data.</text>
</comment>
<evidence type="ECO:0000256" key="4">
    <source>
        <dbReference type="ARBA" id="ARBA00022490"/>
    </source>
</evidence>
<dbReference type="GO" id="GO:0005829">
    <property type="term" value="C:cytosol"/>
    <property type="evidence" value="ECO:0007669"/>
    <property type="project" value="UniProtKB-SubCell"/>
</dbReference>
<dbReference type="InterPro" id="IPR018619">
    <property type="entry name" value="Hyccin"/>
</dbReference>
<feature type="region of interest" description="Disordered" evidence="7">
    <location>
        <begin position="466"/>
        <end position="533"/>
    </location>
</feature>
<feature type="compositionally biased region" description="Polar residues" evidence="7">
    <location>
        <begin position="491"/>
        <end position="501"/>
    </location>
</feature>
<comment type="subcellular location">
    <subcellularLocation>
        <location evidence="1">Cell membrane</location>
    </subcellularLocation>
    <subcellularLocation>
        <location evidence="2">Cytoplasm</location>
        <location evidence="2">Cytosol</location>
    </subcellularLocation>
</comment>
<sequence>MAATIRNSDNVYSNGSTSNNFKIIHDWFTSFEDEKVSSTLNHNPKLNAKIHLAITEEPSNYVSSICDHLFSLYHNVQHRLFVLQFLPSFVITYYDVLYHHRHLESIDTTTKDVCSTIDTFLVGLYNLSVTDDGNNEKTYEFRVPNLTLPSIYHTPNPDHYAPIPLTQYAISKHEQKCEVIRLQSFSPFDSVNGNTSSSKLMINYQGEQILWFLLIQYGTNVSFMDKYSRRSYIKMSKKLLGQGFSFNGDQSSKTKSILPPTGRRIHVASRIMSEMLGTLFYFKFNASEKEADECMRLLKLRAEYEMYPDVILMTESMKYLHEFETQQPEQHDTMGIEIELPPTMDIVRQKRTATTRRSIKNRQRSNKQNDTTVLSETNINENINIIPATPPPLSELNMVDENSLTVEYKTFHDHYDDDQSSPIIDEARSNISSSIGPATSTPSPSSTRFYKPVSLTSTQTYFNNIQQQQPSDSSPTLQLKTKKHNDDTEPITMSTLPYSSNIKHREKKDATTTVRFNDGKSHGNETNIEETYL</sequence>
<feature type="compositionally biased region" description="Polar residues" evidence="7">
    <location>
        <begin position="366"/>
        <end position="375"/>
    </location>
</feature>
<dbReference type="PANTHER" id="PTHR31220:SF1">
    <property type="entry name" value="GH21176P"/>
    <property type="match status" value="1"/>
</dbReference>
<dbReference type="Proteomes" id="UP000663854">
    <property type="component" value="Unassembled WGS sequence"/>
</dbReference>
<dbReference type="AlphaFoldDB" id="A0A813P6E1"/>
<protein>
    <submittedName>
        <fullName evidence="8">Uncharacterized protein</fullName>
    </submittedName>
</protein>
<reference evidence="8" key="1">
    <citation type="submission" date="2021-02" db="EMBL/GenBank/DDBJ databases">
        <authorList>
            <person name="Nowell W R."/>
        </authorList>
    </citation>
    <scope>NUCLEOTIDE SEQUENCE</scope>
</reference>
<evidence type="ECO:0000256" key="6">
    <source>
        <dbReference type="ARBA" id="ARBA00034482"/>
    </source>
</evidence>
<keyword evidence="5" id="KW-0472">Membrane</keyword>
<gene>
    <name evidence="8" type="ORF">PYM288_LOCUS1727</name>
</gene>
<feature type="compositionally biased region" description="Basic residues" evidence="7">
    <location>
        <begin position="353"/>
        <end position="365"/>
    </location>
</feature>
<dbReference type="GO" id="GO:0046854">
    <property type="term" value="P:phosphatidylinositol phosphate biosynthetic process"/>
    <property type="evidence" value="ECO:0007669"/>
    <property type="project" value="TreeGrafter"/>
</dbReference>
<evidence type="ECO:0000256" key="3">
    <source>
        <dbReference type="ARBA" id="ARBA00022475"/>
    </source>
</evidence>
<dbReference type="Pfam" id="PF09790">
    <property type="entry name" value="Hyccin"/>
    <property type="match status" value="1"/>
</dbReference>
<feature type="region of interest" description="Disordered" evidence="7">
    <location>
        <begin position="429"/>
        <end position="450"/>
    </location>
</feature>
<comment type="similarity">
    <text evidence="6">Belongs to the Hyccin family.</text>
</comment>
<evidence type="ECO:0000256" key="2">
    <source>
        <dbReference type="ARBA" id="ARBA00004514"/>
    </source>
</evidence>
<dbReference type="GO" id="GO:0072659">
    <property type="term" value="P:protein localization to plasma membrane"/>
    <property type="evidence" value="ECO:0007669"/>
    <property type="project" value="TreeGrafter"/>
</dbReference>
<dbReference type="PANTHER" id="PTHR31220">
    <property type="entry name" value="HYCCIN RELATED"/>
    <property type="match status" value="1"/>
</dbReference>
<dbReference type="EMBL" id="CAJNOH010000010">
    <property type="protein sequence ID" value="CAF0744211.1"/>
    <property type="molecule type" value="Genomic_DNA"/>
</dbReference>
<accession>A0A813P6E1</accession>
<feature type="compositionally biased region" description="Low complexity" evidence="7">
    <location>
        <begin position="432"/>
        <end position="447"/>
    </location>
</feature>
<evidence type="ECO:0000313" key="9">
    <source>
        <dbReference type="Proteomes" id="UP000663854"/>
    </source>
</evidence>
<name>A0A813P6E1_9BILA</name>
<feature type="region of interest" description="Disordered" evidence="7">
    <location>
        <begin position="353"/>
        <end position="376"/>
    </location>
</feature>
<keyword evidence="3" id="KW-1003">Cell membrane</keyword>
<dbReference type="GO" id="GO:0005886">
    <property type="term" value="C:plasma membrane"/>
    <property type="evidence" value="ECO:0007669"/>
    <property type="project" value="UniProtKB-SubCell"/>
</dbReference>
<feature type="compositionally biased region" description="Polar residues" evidence="7">
    <location>
        <begin position="466"/>
        <end position="479"/>
    </location>
</feature>
<keyword evidence="4" id="KW-0963">Cytoplasm</keyword>